<dbReference type="Gene3D" id="3.40.630.30">
    <property type="match status" value="1"/>
</dbReference>
<dbReference type="AlphaFoldDB" id="H6RDW6"/>
<dbReference type="GO" id="GO:0016747">
    <property type="term" value="F:acyltransferase activity, transferring groups other than amino-acyl groups"/>
    <property type="evidence" value="ECO:0007669"/>
    <property type="project" value="InterPro"/>
</dbReference>
<dbReference type="PANTHER" id="PTHR43877:SF2">
    <property type="entry name" value="AMINOALKYLPHOSPHONATE N-ACETYLTRANSFERASE-RELATED"/>
    <property type="match status" value="1"/>
</dbReference>
<evidence type="ECO:0000313" key="4">
    <source>
        <dbReference type="EMBL" id="CCF99227.1"/>
    </source>
</evidence>
<dbReference type="PROSITE" id="PS51186">
    <property type="entry name" value="GNAT"/>
    <property type="match status" value="1"/>
</dbReference>
<feature type="domain" description="N-acetyltransferase" evidence="3">
    <location>
        <begin position="2"/>
        <end position="153"/>
    </location>
</feature>
<evidence type="ECO:0000259" key="3">
    <source>
        <dbReference type="PROSITE" id="PS51186"/>
    </source>
</evidence>
<evidence type="ECO:0000256" key="2">
    <source>
        <dbReference type="ARBA" id="ARBA00023315"/>
    </source>
</evidence>
<reference evidence="4" key="2">
    <citation type="submission" date="2012-02" db="EMBL/GenBank/DDBJ databases">
        <authorList>
            <person name="Genoscope - CEA"/>
        </authorList>
    </citation>
    <scope>NUCLEOTIDE SEQUENCE</scope>
</reference>
<gene>
    <name evidence="4" type="ORF">VIS_S3ATA30014</name>
</gene>
<dbReference type="InterPro" id="IPR000182">
    <property type="entry name" value="GNAT_dom"/>
</dbReference>
<keyword evidence="1 4" id="KW-0808">Transferase</keyword>
<dbReference type="Pfam" id="PF00583">
    <property type="entry name" value="Acetyltransf_1"/>
    <property type="match status" value="1"/>
</dbReference>
<dbReference type="CDD" id="cd04301">
    <property type="entry name" value="NAT_SF"/>
    <property type="match status" value="1"/>
</dbReference>
<organism evidence="4">
    <name type="scientific">uncultured Flavobacteriia bacterium</name>
    <dbReference type="NCBI Taxonomy" id="212695"/>
    <lineage>
        <taxon>Bacteria</taxon>
        <taxon>Pseudomonadati</taxon>
        <taxon>Bacteroidota</taxon>
        <taxon>Flavobacteriia</taxon>
        <taxon>environmental samples</taxon>
    </lineage>
</organism>
<keyword evidence="2" id="KW-0012">Acyltransferase</keyword>
<dbReference type="InterPro" id="IPR016181">
    <property type="entry name" value="Acyl_CoA_acyltransferase"/>
</dbReference>
<dbReference type="InterPro" id="IPR050832">
    <property type="entry name" value="Bact_Acetyltransf"/>
</dbReference>
<reference evidence="4" key="1">
    <citation type="journal article" date="2012" name="Environ. Microbiol.">
        <title>Genomic content of uncultured Bacteroidetes from contrasting oceanic provinces in the North Atlantic Ocean.</title>
        <authorList>
            <person name="Gomez-Pereira P.R."/>
            <person name="Schuler M."/>
            <person name="Fuchs B.M."/>
            <person name="Bennke C."/>
            <person name="Teeling H."/>
            <person name="Waldmann J."/>
            <person name="Richter M."/>
            <person name="Barbe V."/>
            <person name="Bataille E."/>
            <person name="Glockner F.O."/>
            <person name="Amann R."/>
        </authorList>
    </citation>
    <scope>NUCLEOTIDE SEQUENCE</scope>
</reference>
<dbReference type="EMBL" id="FO117574">
    <property type="protein sequence ID" value="CCF99227.1"/>
    <property type="molecule type" value="Genomic_DNA"/>
</dbReference>
<evidence type="ECO:0000256" key="1">
    <source>
        <dbReference type="ARBA" id="ARBA00022679"/>
    </source>
</evidence>
<name>H6RDW6_9BACT</name>
<sequence length="153" mass="17553">MYTLIQANLNHLDDLAVLFDAYRVFYKKETDLDAAKKFLRERLANDQSVIFMVYNDSRAVGFTQLYPVFSSVNMAAVWLLNDLFVDPVYRGKKIGKQLLEAAQNHCTASGAKGVSLETEQTNVVGNKLYPIMGFEKDTEHNFYYWENPTFSTE</sequence>
<proteinExistence type="predicted"/>
<protein>
    <submittedName>
        <fullName evidence="4">Gcn5-related N-acetyltransferase</fullName>
    </submittedName>
</protein>
<dbReference type="SUPFAM" id="SSF55729">
    <property type="entry name" value="Acyl-CoA N-acyltransferases (Nat)"/>
    <property type="match status" value="1"/>
</dbReference>
<dbReference type="PANTHER" id="PTHR43877">
    <property type="entry name" value="AMINOALKYLPHOSPHONATE N-ACETYLTRANSFERASE-RELATED-RELATED"/>
    <property type="match status" value="1"/>
</dbReference>
<accession>H6RDW6</accession>